<feature type="transmembrane region" description="Helical" evidence="1">
    <location>
        <begin position="38"/>
        <end position="55"/>
    </location>
</feature>
<dbReference type="Pfam" id="PF09997">
    <property type="entry name" value="DUF2238"/>
    <property type="match status" value="1"/>
</dbReference>
<dbReference type="AlphaFoldDB" id="A0A9D1HCT3"/>
<evidence type="ECO:0000313" key="3">
    <source>
        <dbReference type="Proteomes" id="UP000824159"/>
    </source>
</evidence>
<evidence type="ECO:0000256" key="1">
    <source>
        <dbReference type="SAM" id="Phobius"/>
    </source>
</evidence>
<name>A0A9D1HCT3_9FIRM</name>
<keyword evidence="1" id="KW-1133">Transmembrane helix</keyword>
<protein>
    <submittedName>
        <fullName evidence="2">Uncharacterized protein</fullName>
    </submittedName>
</protein>
<dbReference type="Proteomes" id="UP000824159">
    <property type="component" value="Unassembled WGS sequence"/>
</dbReference>
<sequence length="259" mass="29523">MKKRYNNNNKIKITVYVIIRALVVAVMISEIIDRDLNNIMICALTLILLMLPDMLEHRLRIKLPTALEVMIVLFIFAAEILGEIHGFYVMFPEWDDMLHTINGFLAAAVGVAMIDILNRSEKVKFQLTPLSVALAAFSFSMTIGVLWEFFECIMDTYFGKDMQKDTWVSAFNSVALDPSGENTPVHVDVESVSVNDMKWDKYLDIGLYDTMHDLFVNFVGAAIFSVIGFFYVKNRGHGIAAEFIPTMDEERENEDEKLI</sequence>
<proteinExistence type="predicted"/>
<feature type="transmembrane region" description="Helical" evidence="1">
    <location>
        <begin position="97"/>
        <end position="118"/>
    </location>
</feature>
<dbReference type="InterPro" id="IPR014509">
    <property type="entry name" value="YjdF-like"/>
</dbReference>
<gene>
    <name evidence="2" type="ORF">IAD12_00055</name>
</gene>
<reference evidence="2" key="1">
    <citation type="submission" date="2020-10" db="EMBL/GenBank/DDBJ databases">
        <authorList>
            <person name="Gilroy R."/>
        </authorList>
    </citation>
    <scope>NUCLEOTIDE SEQUENCE</scope>
    <source>
        <strain evidence="2">CHK176-22527</strain>
    </source>
</reference>
<keyword evidence="1" id="KW-0472">Membrane</keyword>
<feature type="transmembrane region" description="Helical" evidence="1">
    <location>
        <begin position="130"/>
        <end position="150"/>
    </location>
</feature>
<organism evidence="2 3">
    <name type="scientific">Candidatus Allocopromorpha excrementavium</name>
    <dbReference type="NCBI Taxonomy" id="2840741"/>
    <lineage>
        <taxon>Bacteria</taxon>
        <taxon>Bacillati</taxon>
        <taxon>Bacillota</taxon>
        <taxon>Clostridia</taxon>
        <taxon>Eubacteriales</taxon>
        <taxon>Eubacteriaceae</taxon>
        <taxon>Eubacteriaceae incertae sedis</taxon>
        <taxon>Candidatus Allocopromorpha</taxon>
    </lineage>
</organism>
<feature type="transmembrane region" description="Helical" evidence="1">
    <location>
        <begin position="12"/>
        <end position="32"/>
    </location>
</feature>
<evidence type="ECO:0000313" key="2">
    <source>
        <dbReference type="EMBL" id="HIT98632.1"/>
    </source>
</evidence>
<feature type="transmembrane region" description="Helical" evidence="1">
    <location>
        <begin position="67"/>
        <end position="91"/>
    </location>
</feature>
<accession>A0A9D1HCT3</accession>
<reference evidence="2" key="2">
    <citation type="journal article" date="2021" name="PeerJ">
        <title>Extensive microbial diversity within the chicken gut microbiome revealed by metagenomics and culture.</title>
        <authorList>
            <person name="Gilroy R."/>
            <person name="Ravi A."/>
            <person name="Getino M."/>
            <person name="Pursley I."/>
            <person name="Horton D.L."/>
            <person name="Alikhan N.F."/>
            <person name="Baker D."/>
            <person name="Gharbi K."/>
            <person name="Hall N."/>
            <person name="Watson M."/>
            <person name="Adriaenssens E.M."/>
            <person name="Foster-Nyarko E."/>
            <person name="Jarju S."/>
            <person name="Secka A."/>
            <person name="Antonio M."/>
            <person name="Oren A."/>
            <person name="Chaudhuri R.R."/>
            <person name="La Ragione R."/>
            <person name="Hildebrand F."/>
            <person name="Pallen M.J."/>
        </authorList>
    </citation>
    <scope>NUCLEOTIDE SEQUENCE</scope>
    <source>
        <strain evidence="2">CHK176-22527</strain>
    </source>
</reference>
<comment type="caution">
    <text evidence="2">The sequence shown here is derived from an EMBL/GenBank/DDBJ whole genome shotgun (WGS) entry which is preliminary data.</text>
</comment>
<dbReference type="EMBL" id="DVLX01000002">
    <property type="protein sequence ID" value="HIT98632.1"/>
    <property type="molecule type" value="Genomic_DNA"/>
</dbReference>
<keyword evidence="1" id="KW-0812">Transmembrane</keyword>
<feature type="transmembrane region" description="Helical" evidence="1">
    <location>
        <begin position="214"/>
        <end position="232"/>
    </location>
</feature>